<evidence type="ECO:0000256" key="5">
    <source>
        <dbReference type="ARBA" id="ARBA00022984"/>
    </source>
</evidence>
<evidence type="ECO:0000313" key="10">
    <source>
        <dbReference type="EMBL" id="WEK36042.1"/>
    </source>
</evidence>
<dbReference type="GO" id="GO:0004180">
    <property type="term" value="F:carboxypeptidase activity"/>
    <property type="evidence" value="ECO:0007669"/>
    <property type="project" value="UniProtKB-ARBA"/>
</dbReference>
<keyword evidence="4 7" id="KW-0133">Cell shape</keyword>
<comment type="similarity">
    <text evidence="2">Belongs to the YkuD family.</text>
</comment>
<dbReference type="Pfam" id="PF01471">
    <property type="entry name" value="PG_binding_1"/>
    <property type="match status" value="1"/>
</dbReference>
<dbReference type="Pfam" id="PF20142">
    <property type="entry name" value="Scaffold"/>
    <property type="match status" value="1"/>
</dbReference>
<feature type="chain" id="PRO_5042571255" evidence="8">
    <location>
        <begin position="20"/>
        <end position="541"/>
    </location>
</feature>
<accession>A0AAJ5WSU6</accession>
<dbReference type="CDD" id="cd16913">
    <property type="entry name" value="YkuD_like"/>
    <property type="match status" value="1"/>
</dbReference>
<evidence type="ECO:0000256" key="2">
    <source>
        <dbReference type="ARBA" id="ARBA00005992"/>
    </source>
</evidence>
<dbReference type="Gene3D" id="1.10.101.10">
    <property type="entry name" value="PGBD-like superfamily/PGBD"/>
    <property type="match status" value="1"/>
</dbReference>
<evidence type="ECO:0000256" key="4">
    <source>
        <dbReference type="ARBA" id="ARBA00022960"/>
    </source>
</evidence>
<dbReference type="Proteomes" id="UP001220610">
    <property type="component" value="Chromosome"/>
</dbReference>
<keyword evidence="8" id="KW-0732">Signal</keyword>
<dbReference type="GO" id="GO:0009252">
    <property type="term" value="P:peptidoglycan biosynthetic process"/>
    <property type="evidence" value="ECO:0007669"/>
    <property type="project" value="UniProtKB-KW"/>
</dbReference>
<evidence type="ECO:0000256" key="1">
    <source>
        <dbReference type="ARBA" id="ARBA00004752"/>
    </source>
</evidence>
<dbReference type="InterPro" id="IPR036366">
    <property type="entry name" value="PGBDSf"/>
</dbReference>
<evidence type="ECO:0000256" key="7">
    <source>
        <dbReference type="PROSITE-ProRule" id="PRU01373"/>
    </source>
</evidence>
<dbReference type="GO" id="GO:0071555">
    <property type="term" value="P:cell wall organization"/>
    <property type="evidence" value="ECO:0007669"/>
    <property type="project" value="UniProtKB-UniRule"/>
</dbReference>
<evidence type="ECO:0000313" key="11">
    <source>
        <dbReference type="Proteomes" id="UP001220610"/>
    </source>
</evidence>
<keyword evidence="5 7" id="KW-0573">Peptidoglycan synthesis</keyword>
<proteinExistence type="inferred from homology"/>
<feature type="signal peptide" evidence="8">
    <location>
        <begin position="1"/>
        <end position="19"/>
    </location>
</feature>
<organism evidence="10 11">
    <name type="scientific">Candidatus Pseudobacter hemicellulosilyticus</name>
    <dbReference type="NCBI Taxonomy" id="3121375"/>
    <lineage>
        <taxon>Bacteria</taxon>
        <taxon>Pseudomonadati</taxon>
        <taxon>Bacteroidota</taxon>
        <taxon>Chitinophagia</taxon>
        <taxon>Chitinophagales</taxon>
        <taxon>Chitinophagaceae</taxon>
        <taxon>Pseudobacter</taxon>
    </lineage>
</organism>
<dbReference type="AlphaFoldDB" id="A0AAJ5WSU6"/>
<keyword evidence="3" id="KW-0808">Transferase</keyword>
<feature type="active site" description="Nucleophile" evidence="7">
    <location>
        <position position="448"/>
    </location>
</feature>
<dbReference type="InterPro" id="IPR002477">
    <property type="entry name" value="Peptidoglycan-bd-like"/>
</dbReference>
<dbReference type="EMBL" id="CP119311">
    <property type="protein sequence ID" value="WEK36042.1"/>
    <property type="molecule type" value="Genomic_DNA"/>
</dbReference>
<evidence type="ECO:0000256" key="6">
    <source>
        <dbReference type="ARBA" id="ARBA00023316"/>
    </source>
</evidence>
<dbReference type="GO" id="GO:0008360">
    <property type="term" value="P:regulation of cell shape"/>
    <property type="evidence" value="ECO:0007669"/>
    <property type="project" value="UniProtKB-UniRule"/>
</dbReference>
<dbReference type="InterPro" id="IPR036365">
    <property type="entry name" value="PGBD-like_sf"/>
</dbReference>
<dbReference type="PROSITE" id="PS51257">
    <property type="entry name" value="PROKAR_LIPOPROTEIN"/>
    <property type="match status" value="1"/>
</dbReference>
<dbReference type="InterPro" id="IPR005490">
    <property type="entry name" value="LD_TPept_cat_dom"/>
</dbReference>
<name>A0AAJ5WSU6_9BACT</name>
<sequence>MQKLILLLLTISTVFVACSDEAGKDKQAKKELLPRDRSITAANAYSDLFLDSNAVEAFIREQQLNDTLADGLRNFYNYRNYQYAWFASDGLTEQALGFRNLYDYNKDSSTNRKTLDKQLEALTLEDDLRVAANDAGTRKTELLLTWRFLNYLGDTYNSDKKRIAALQQLVPVKKYSIPDLVKRDKEEDDGATEAYHRMQQRVAELNEQQQKGGWPAIPAPKKSWKKGSREAGIVLLKKRLQAAGLSTGKDTSASYTDELEPAVKQAQTSFGLKADGIITPALVKALNVPLEQRMEQVLVNMERMRWMPAEPQGKLLLVNIPAFTLYAQEGNQPAFAMDIVVGKEGHSTVMFTGQLNQVVFSPYWNLPSSIVRKEVLPHIEKDKGYLAKNDMEVVGEEGGVPKIRQRPGNQNQLGKVKFLFPNSYNIYFHDTPFKELFNKDNRAYSHGCIRLREPAKLAQYLLQDQPQWTPTAIDSAMNSGKEKFVKVSNPVPVLIYYYTAWVDDNNQLQFRDDIYGHDKKMASKLLLQNSAAQPLAMHSDR</sequence>
<dbReference type="InterPro" id="IPR052905">
    <property type="entry name" value="LD-transpeptidase_YkuD-like"/>
</dbReference>
<dbReference type="SUPFAM" id="SSF141523">
    <property type="entry name" value="L,D-transpeptidase catalytic domain-like"/>
    <property type="match status" value="1"/>
</dbReference>
<reference evidence="10" key="1">
    <citation type="submission" date="2023-03" db="EMBL/GenBank/DDBJ databases">
        <title>Andean soil-derived lignocellulolytic bacterial consortium as a source of novel taxa and putative plastic-active enzymes.</title>
        <authorList>
            <person name="Diaz-Garcia L."/>
            <person name="Chuvochina M."/>
            <person name="Feuerriegel G."/>
            <person name="Bunk B."/>
            <person name="Sproer C."/>
            <person name="Streit W.R."/>
            <person name="Rodriguez L.M."/>
            <person name="Overmann J."/>
            <person name="Jimenez D.J."/>
        </authorList>
    </citation>
    <scope>NUCLEOTIDE SEQUENCE</scope>
    <source>
        <strain evidence="10">MAG 7</strain>
    </source>
</reference>
<evidence type="ECO:0000256" key="8">
    <source>
        <dbReference type="SAM" id="SignalP"/>
    </source>
</evidence>
<evidence type="ECO:0000256" key="3">
    <source>
        <dbReference type="ARBA" id="ARBA00022679"/>
    </source>
</evidence>
<protein>
    <submittedName>
        <fullName evidence="10">L,D-transpeptidase family protein</fullName>
    </submittedName>
</protein>
<comment type="pathway">
    <text evidence="1 7">Cell wall biogenesis; peptidoglycan biosynthesis.</text>
</comment>
<dbReference type="InterPro" id="IPR045380">
    <property type="entry name" value="LD_TPept_scaffold_dom"/>
</dbReference>
<keyword evidence="6 7" id="KW-0961">Cell wall biogenesis/degradation</keyword>
<gene>
    <name evidence="10" type="ORF">P0Y53_00890</name>
</gene>
<dbReference type="PROSITE" id="PS52029">
    <property type="entry name" value="LD_TPASE"/>
    <property type="match status" value="1"/>
</dbReference>
<dbReference type="InterPro" id="IPR038063">
    <property type="entry name" value="Transpep_catalytic_dom"/>
</dbReference>
<dbReference type="PANTHER" id="PTHR41533">
    <property type="entry name" value="L,D-TRANSPEPTIDASE HI_1667-RELATED"/>
    <property type="match status" value="1"/>
</dbReference>
<feature type="domain" description="L,D-TPase catalytic" evidence="9">
    <location>
        <begin position="314"/>
        <end position="474"/>
    </location>
</feature>
<dbReference type="Gene3D" id="2.40.440.10">
    <property type="entry name" value="L,D-transpeptidase catalytic domain-like"/>
    <property type="match status" value="1"/>
</dbReference>
<dbReference type="Pfam" id="PF03734">
    <property type="entry name" value="YkuD"/>
    <property type="match status" value="1"/>
</dbReference>
<evidence type="ECO:0000259" key="9">
    <source>
        <dbReference type="PROSITE" id="PS52029"/>
    </source>
</evidence>
<dbReference type="PANTHER" id="PTHR41533:SF2">
    <property type="entry name" value="BLR7131 PROTEIN"/>
    <property type="match status" value="1"/>
</dbReference>
<dbReference type="GO" id="GO:0016740">
    <property type="term" value="F:transferase activity"/>
    <property type="evidence" value="ECO:0007669"/>
    <property type="project" value="UniProtKB-KW"/>
</dbReference>
<feature type="active site" description="Proton donor/acceptor" evidence="7">
    <location>
        <position position="429"/>
    </location>
</feature>
<dbReference type="SUPFAM" id="SSF47090">
    <property type="entry name" value="PGBD-like"/>
    <property type="match status" value="1"/>
</dbReference>